<dbReference type="RefSeq" id="WP_345469019.1">
    <property type="nucleotide sequence ID" value="NZ_BAABHF010000034.1"/>
</dbReference>
<evidence type="ECO:0000313" key="1">
    <source>
        <dbReference type="EMBL" id="GAA4503737.1"/>
    </source>
</evidence>
<dbReference type="Proteomes" id="UP001500503">
    <property type="component" value="Unassembled WGS sequence"/>
</dbReference>
<gene>
    <name evidence="1" type="ORF">GCM10023191_056940</name>
</gene>
<evidence type="ECO:0000313" key="2">
    <source>
        <dbReference type="Proteomes" id="UP001500503"/>
    </source>
</evidence>
<comment type="caution">
    <text evidence="1">The sequence shown here is derived from an EMBL/GenBank/DDBJ whole genome shotgun (WGS) entry which is preliminary data.</text>
</comment>
<proteinExistence type="predicted"/>
<dbReference type="EMBL" id="BAABHF010000034">
    <property type="protein sequence ID" value="GAA4503737.1"/>
    <property type="molecule type" value="Genomic_DNA"/>
</dbReference>
<dbReference type="SUPFAM" id="SSF53474">
    <property type="entry name" value="alpha/beta-Hydrolases"/>
    <property type="match status" value="1"/>
</dbReference>
<name>A0ABP8QIU8_9ACTN</name>
<protein>
    <submittedName>
        <fullName evidence="1">Uncharacterized protein</fullName>
    </submittedName>
</protein>
<accession>A0ABP8QIU8</accession>
<dbReference type="Gene3D" id="3.40.50.1820">
    <property type="entry name" value="alpha/beta hydrolase"/>
    <property type="match status" value="1"/>
</dbReference>
<dbReference type="InterPro" id="IPR029058">
    <property type="entry name" value="AB_hydrolase_fold"/>
</dbReference>
<organism evidence="1 2">
    <name type="scientific">Actinoallomurus oryzae</name>
    <dbReference type="NCBI Taxonomy" id="502180"/>
    <lineage>
        <taxon>Bacteria</taxon>
        <taxon>Bacillati</taxon>
        <taxon>Actinomycetota</taxon>
        <taxon>Actinomycetes</taxon>
        <taxon>Streptosporangiales</taxon>
        <taxon>Thermomonosporaceae</taxon>
        <taxon>Actinoallomurus</taxon>
    </lineage>
</organism>
<sequence length="78" mass="8283">MGTARQVTWSALDGLQGLLDLPRGDAPYPLVVHPHGGPVGAYQDGWIGRDLHTTTPVARGYAVFRPNLRGSAGYPADT</sequence>
<keyword evidence="2" id="KW-1185">Reference proteome</keyword>
<reference evidence="2" key="1">
    <citation type="journal article" date="2019" name="Int. J. Syst. Evol. Microbiol.">
        <title>The Global Catalogue of Microorganisms (GCM) 10K type strain sequencing project: providing services to taxonomists for standard genome sequencing and annotation.</title>
        <authorList>
            <consortium name="The Broad Institute Genomics Platform"/>
            <consortium name="The Broad Institute Genome Sequencing Center for Infectious Disease"/>
            <person name="Wu L."/>
            <person name="Ma J."/>
        </authorList>
    </citation>
    <scope>NUCLEOTIDE SEQUENCE [LARGE SCALE GENOMIC DNA]</scope>
    <source>
        <strain evidence="2">JCM 17933</strain>
    </source>
</reference>